<dbReference type="Pfam" id="PF01548">
    <property type="entry name" value="DEDD_Tnp_IS110"/>
    <property type="match status" value="1"/>
</dbReference>
<organism evidence="4 5">
    <name type="scientific">Actinoallomurus acaciae</name>
    <dbReference type="NCBI Taxonomy" id="502577"/>
    <lineage>
        <taxon>Bacteria</taxon>
        <taxon>Bacillati</taxon>
        <taxon>Actinomycetota</taxon>
        <taxon>Actinomycetes</taxon>
        <taxon>Streptosporangiales</taxon>
        <taxon>Thermomonosporaceae</taxon>
        <taxon>Actinoallomurus</taxon>
    </lineage>
</organism>
<comment type="caution">
    <text evidence="4">The sequence shown here is derived from an EMBL/GenBank/DDBJ whole genome shotgun (WGS) entry which is preliminary data.</text>
</comment>
<dbReference type="Proteomes" id="UP001589627">
    <property type="component" value="Unassembled WGS sequence"/>
</dbReference>
<dbReference type="RefSeq" id="WP_378197252.1">
    <property type="nucleotide sequence ID" value="NZ_JBHLZP010000035.1"/>
</dbReference>
<dbReference type="InterPro" id="IPR002525">
    <property type="entry name" value="Transp_IS110-like_N"/>
</dbReference>
<gene>
    <name evidence="4" type="ORF">ACFFNX_07420</name>
</gene>
<proteinExistence type="predicted"/>
<dbReference type="InterPro" id="IPR047650">
    <property type="entry name" value="Transpos_IS110"/>
</dbReference>
<evidence type="ECO:0000313" key="4">
    <source>
        <dbReference type="EMBL" id="MFB9832016.1"/>
    </source>
</evidence>
<evidence type="ECO:0000313" key="5">
    <source>
        <dbReference type="Proteomes" id="UP001589627"/>
    </source>
</evidence>
<evidence type="ECO:0000256" key="1">
    <source>
        <dbReference type="SAM" id="Coils"/>
    </source>
</evidence>
<dbReference type="PANTHER" id="PTHR33055:SF3">
    <property type="entry name" value="PUTATIVE TRANSPOSASE FOR IS117-RELATED"/>
    <property type="match status" value="1"/>
</dbReference>
<evidence type="ECO:0000259" key="3">
    <source>
        <dbReference type="Pfam" id="PF02371"/>
    </source>
</evidence>
<evidence type="ECO:0000259" key="2">
    <source>
        <dbReference type="Pfam" id="PF01548"/>
    </source>
</evidence>
<dbReference type="PANTHER" id="PTHR33055">
    <property type="entry name" value="TRANSPOSASE FOR INSERTION SEQUENCE ELEMENT IS1111A"/>
    <property type="match status" value="1"/>
</dbReference>
<keyword evidence="1" id="KW-0175">Coiled coil</keyword>
<sequence>MSLAVGIDVAKLIHWAEIKVTETGKVLASRRVDNTPEAIGDLIEQIRQAEVEHGPATVGIDILGGIAALLEAMLLAAGLRVVHVPGLAVNRARRGTTGGERKSDPKDAKVIADQIRMRDDLRQVTAMREEDVELRLLTGRRSELVTDATRSAARLRDLLTSIHPGLERLVDVTSKTGLHLLTRYVTPAQIRAAGSDGLLAHLRTLQHVKDAGLVTLAQAATASAWAQQISVPAEDVAAALVRELAGEALAAKDRIKDLDKRIEAVLARHPDAALIRSLPGMGAILTAEFLAVTGGIGRFTTADRLASAAGLAPVLKQSGKVRYQQRPTAGDKTLKRVFYQSAFISIGCAPASKAFYQRKRAEGKTHHEAVIALARRRVNVLHAILRNRTPYDTDYVRAA</sequence>
<name>A0ABV5YAF1_9ACTN</name>
<protein>
    <submittedName>
        <fullName evidence="4">IS110 family transposase</fullName>
    </submittedName>
</protein>
<keyword evidence="5" id="KW-1185">Reference proteome</keyword>
<dbReference type="EMBL" id="JBHLZP010000035">
    <property type="protein sequence ID" value="MFB9832016.1"/>
    <property type="molecule type" value="Genomic_DNA"/>
</dbReference>
<dbReference type="InterPro" id="IPR003346">
    <property type="entry name" value="Transposase_20"/>
</dbReference>
<dbReference type="NCBIfam" id="NF033542">
    <property type="entry name" value="transpos_IS110"/>
    <property type="match status" value="1"/>
</dbReference>
<feature type="domain" description="Transposase IS116/IS110/IS902 C-terminal" evidence="3">
    <location>
        <begin position="273"/>
        <end position="357"/>
    </location>
</feature>
<feature type="domain" description="Transposase IS110-like N-terminal" evidence="2">
    <location>
        <begin position="5"/>
        <end position="164"/>
    </location>
</feature>
<accession>A0ABV5YAF1</accession>
<reference evidence="4 5" key="1">
    <citation type="submission" date="2024-09" db="EMBL/GenBank/DDBJ databases">
        <authorList>
            <person name="Sun Q."/>
            <person name="Mori K."/>
        </authorList>
    </citation>
    <scope>NUCLEOTIDE SEQUENCE [LARGE SCALE GENOMIC DNA]</scope>
    <source>
        <strain evidence="4 5">TBRC 0563</strain>
    </source>
</reference>
<dbReference type="Pfam" id="PF02371">
    <property type="entry name" value="Transposase_20"/>
    <property type="match status" value="1"/>
</dbReference>
<feature type="coiled-coil region" evidence="1">
    <location>
        <begin position="241"/>
        <end position="268"/>
    </location>
</feature>